<feature type="domain" description="Serine/threonine-protein kinase haspin C-terminal" evidence="10">
    <location>
        <begin position="573"/>
        <end position="656"/>
    </location>
</feature>
<keyword evidence="6" id="KW-0067">ATP-binding</keyword>
<dbReference type="InterPro" id="IPR011009">
    <property type="entry name" value="Kinase-like_dom_sf"/>
</dbReference>
<feature type="non-terminal residue" evidence="11">
    <location>
        <position position="1031"/>
    </location>
</feature>
<comment type="caution">
    <text evidence="11">The sequence shown here is derived from an EMBL/GenBank/DDBJ whole genome shotgun (WGS) entry which is preliminary data.</text>
</comment>
<feature type="region of interest" description="Disordered" evidence="9">
    <location>
        <begin position="917"/>
        <end position="1000"/>
    </location>
</feature>
<evidence type="ECO:0000256" key="7">
    <source>
        <dbReference type="ARBA" id="ARBA00047899"/>
    </source>
</evidence>
<organism evidence="11 12">
    <name type="scientific">Prorocentrum cordatum</name>
    <dbReference type="NCBI Taxonomy" id="2364126"/>
    <lineage>
        <taxon>Eukaryota</taxon>
        <taxon>Sar</taxon>
        <taxon>Alveolata</taxon>
        <taxon>Dinophyceae</taxon>
        <taxon>Prorocentrales</taxon>
        <taxon>Prorocentraceae</taxon>
        <taxon>Prorocentrum</taxon>
    </lineage>
</organism>
<feature type="compositionally biased region" description="Low complexity" evidence="9">
    <location>
        <begin position="981"/>
        <end position="999"/>
    </location>
</feature>
<dbReference type="InterPro" id="IPR024604">
    <property type="entry name" value="GSG2_C"/>
</dbReference>
<evidence type="ECO:0000256" key="6">
    <source>
        <dbReference type="ARBA" id="ARBA00022840"/>
    </source>
</evidence>
<evidence type="ECO:0000256" key="5">
    <source>
        <dbReference type="ARBA" id="ARBA00022777"/>
    </source>
</evidence>
<feature type="compositionally biased region" description="Basic and acidic residues" evidence="9">
    <location>
        <begin position="212"/>
        <end position="225"/>
    </location>
</feature>
<dbReference type="SMART" id="SM01331">
    <property type="entry name" value="DUF3635"/>
    <property type="match status" value="1"/>
</dbReference>
<comment type="catalytic activity">
    <reaction evidence="7">
        <text>L-threonyl-[protein] + ATP = O-phospho-L-threonyl-[protein] + ADP + H(+)</text>
        <dbReference type="Rhea" id="RHEA:46608"/>
        <dbReference type="Rhea" id="RHEA-COMP:11060"/>
        <dbReference type="Rhea" id="RHEA-COMP:11605"/>
        <dbReference type="ChEBI" id="CHEBI:15378"/>
        <dbReference type="ChEBI" id="CHEBI:30013"/>
        <dbReference type="ChEBI" id="CHEBI:30616"/>
        <dbReference type="ChEBI" id="CHEBI:61977"/>
        <dbReference type="ChEBI" id="CHEBI:456216"/>
        <dbReference type="EC" id="2.7.11.1"/>
    </reaction>
</comment>
<name>A0ABN9V346_9DINO</name>
<reference evidence="11" key="1">
    <citation type="submission" date="2023-10" db="EMBL/GenBank/DDBJ databases">
        <authorList>
            <person name="Chen Y."/>
            <person name="Shah S."/>
            <person name="Dougan E. K."/>
            <person name="Thang M."/>
            <person name="Chan C."/>
        </authorList>
    </citation>
    <scope>NUCLEOTIDE SEQUENCE [LARGE SCALE GENOMIC DNA]</scope>
</reference>
<feature type="region of interest" description="Disordered" evidence="9">
    <location>
        <begin position="53"/>
        <end position="91"/>
    </location>
</feature>
<keyword evidence="4" id="KW-0547">Nucleotide-binding</keyword>
<evidence type="ECO:0000256" key="2">
    <source>
        <dbReference type="ARBA" id="ARBA00022527"/>
    </source>
</evidence>
<dbReference type="EC" id="2.7.11.1" evidence="1"/>
<keyword evidence="12" id="KW-1185">Reference proteome</keyword>
<keyword evidence="2" id="KW-0723">Serine/threonine-protein kinase</keyword>
<feature type="compositionally biased region" description="Basic and acidic residues" evidence="9">
    <location>
        <begin position="943"/>
        <end position="953"/>
    </location>
</feature>
<dbReference type="Gene3D" id="1.10.510.10">
    <property type="entry name" value="Transferase(Phosphotransferase) domain 1"/>
    <property type="match status" value="1"/>
</dbReference>
<protein>
    <recommendedName>
        <fullName evidence="1">non-specific serine/threonine protein kinase</fullName>
        <ecNumber evidence="1">2.7.11.1</ecNumber>
    </recommendedName>
</protein>
<gene>
    <name evidence="11" type="ORF">PCOR1329_LOCUS53971</name>
</gene>
<sequence length="1031" mass="106205">MDLPRCPASVPAAGGPTADRAAADGPASQRQLQRTDLPRRHSLHHWYAGIGRARSHSDHAAQQMRAVASPPRCGADPQRGVPGELPRGVPGGLVHEDADGPPGEPPPNFFVGDYDGQAQEELAAIRAICADYLEEHILPVLTSMQQAQGRLQAQLAEVQQRLQAHQPGGVPVEGGTGESPLCGGEAAALAGDAPAAGADCAAGAEVPAPRMQRHEAPSGEAEHQRPRGARQPLEELGLLGQQVRALQGDVLRVEAQVAALQPAPLVPRLFQADLCAAAPAPEAAAACSLEGAARSSFGATPASWQAARPASREVFQSGGEFGTVFKIVPVGGTSGSEPQKSVQEMRVEAAIAQELSKLRGPRAEEAASGNGWCPCLCELRAWGLCRGAYGPELLAAWDEFAGSRATENDRPDCHPETQVFCVLALTPGGPELADPSWRFSGPECRSLLLQVAFALAVGEAACNFEHRDLHWGNVLVQRLPEAEAGVADGGFVLRGEPYEVERHGIPGPEGSIRTHKPRKSGGVRWGSLAQPEKPSADFRSFCIPGIHVTLIDFSLSRLYTPDGIKFYDLAGDPEVFKGPEDDDQSETYRRMEQVTKGRWEEYWPETNVLWLQHLAKVLADHRGGLCSPAELRGLDDFRLRAGSYASARQSLSDPLFQDLCRRLPPERRPAPQQRPVPTPTRPPVQDAQAAGAAGGRAAPEPREAGAEARRAQSQRGRAFLASLALKKGGGGRGGGGAAASRGAPLGGSTGSEPAGAAGASCAQGRCDAHATGASARSGGKELVAEGASVEAIAAAACAAEQADVGAARRAEGPGSDAAAVRLAPGAGTAAAGTARPAGDSAGSDAAAVRLAQASAAAPPGRAGNARAGAAMLTQASGTNEPIARDPGLCSAAVDAAMRAGGPGRATAAVRLAPLAASAAAPSMRARDAGEGAAKRAKGSVSDDVSKGLPRDAAHVAATVAQQASNAPVCAARRGEGPRSHAAAVRPAPEAATATASAPERACDAWEVHVKRTTGPANDKVRKRLAREVAAA</sequence>
<evidence type="ECO:0000256" key="1">
    <source>
        <dbReference type="ARBA" id="ARBA00012513"/>
    </source>
</evidence>
<feature type="compositionally biased region" description="Gly residues" evidence="9">
    <location>
        <begin position="728"/>
        <end position="737"/>
    </location>
</feature>
<feature type="region of interest" description="Disordered" evidence="9">
    <location>
        <begin position="503"/>
        <end position="525"/>
    </location>
</feature>
<accession>A0ABN9V346</accession>
<feature type="compositionally biased region" description="Basic and acidic residues" evidence="9">
    <location>
        <begin position="924"/>
        <end position="933"/>
    </location>
</feature>
<evidence type="ECO:0000256" key="4">
    <source>
        <dbReference type="ARBA" id="ARBA00022741"/>
    </source>
</evidence>
<feature type="region of interest" description="Disordered" evidence="9">
    <location>
        <begin position="728"/>
        <end position="759"/>
    </location>
</feature>
<dbReference type="EMBL" id="CAUYUJ010016588">
    <property type="protein sequence ID" value="CAK0866909.1"/>
    <property type="molecule type" value="Genomic_DNA"/>
</dbReference>
<dbReference type="Pfam" id="PF12330">
    <property type="entry name" value="Haspin_kinase"/>
    <property type="match status" value="1"/>
</dbReference>
<proteinExistence type="predicted"/>
<evidence type="ECO:0000313" key="11">
    <source>
        <dbReference type="EMBL" id="CAK0866909.1"/>
    </source>
</evidence>
<dbReference type="PANTHER" id="PTHR24419:SF18">
    <property type="entry name" value="SERINE_THREONINE-PROTEIN KINASE HASPIN"/>
    <property type="match status" value="1"/>
</dbReference>
<evidence type="ECO:0000259" key="10">
    <source>
        <dbReference type="SMART" id="SM01331"/>
    </source>
</evidence>
<feature type="compositionally biased region" description="Low complexity" evidence="9">
    <location>
        <begin position="954"/>
        <end position="963"/>
    </location>
</feature>
<dbReference type="Gene3D" id="3.30.200.20">
    <property type="entry name" value="Phosphorylase Kinase, domain 1"/>
    <property type="match status" value="1"/>
</dbReference>
<feature type="region of interest" description="Disordered" evidence="9">
    <location>
        <begin position="665"/>
        <end position="715"/>
    </location>
</feature>
<feature type="compositionally biased region" description="Low complexity" evidence="9">
    <location>
        <begin position="683"/>
        <end position="698"/>
    </location>
</feature>
<evidence type="ECO:0000313" key="12">
    <source>
        <dbReference type="Proteomes" id="UP001189429"/>
    </source>
</evidence>
<dbReference type="SUPFAM" id="SSF56112">
    <property type="entry name" value="Protein kinase-like (PK-like)"/>
    <property type="match status" value="1"/>
</dbReference>
<feature type="compositionally biased region" description="Low complexity" evidence="9">
    <location>
        <begin position="11"/>
        <end position="27"/>
    </location>
</feature>
<feature type="compositionally biased region" description="Pro residues" evidence="9">
    <location>
        <begin position="672"/>
        <end position="682"/>
    </location>
</feature>
<evidence type="ECO:0000256" key="9">
    <source>
        <dbReference type="SAM" id="MobiDB-lite"/>
    </source>
</evidence>
<feature type="region of interest" description="Disordered" evidence="9">
    <location>
        <begin position="208"/>
        <end position="229"/>
    </location>
</feature>
<keyword evidence="5" id="KW-0418">Kinase</keyword>
<keyword evidence="3" id="KW-0808">Transferase</keyword>
<evidence type="ECO:0000256" key="8">
    <source>
        <dbReference type="ARBA" id="ARBA00048679"/>
    </source>
</evidence>
<dbReference type="PANTHER" id="PTHR24419">
    <property type="entry name" value="INTERLEUKIN-1 RECEPTOR-ASSOCIATED KINASE"/>
    <property type="match status" value="1"/>
</dbReference>
<evidence type="ECO:0000256" key="3">
    <source>
        <dbReference type="ARBA" id="ARBA00022679"/>
    </source>
</evidence>
<dbReference type="Proteomes" id="UP001189429">
    <property type="component" value="Unassembled WGS sequence"/>
</dbReference>
<feature type="compositionally biased region" description="Basic and acidic residues" evidence="9">
    <location>
        <begin position="699"/>
        <end position="710"/>
    </location>
</feature>
<feature type="region of interest" description="Disordered" evidence="9">
    <location>
        <begin position="1"/>
        <end position="41"/>
    </location>
</feature>
<comment type="catalytic activity">
    <reaction evidence="8">
        <text>L-seryl-[protein] + ATP = O-phospho-L-seryl-[protein] + ADP + H(+)</text>
        <dbReference type="Rhea" id="RHEA:17989"/>
        <dbReference type="Rhea" id="RHEA-COMP:9863"/>
        <dbReference type="Rhea" id="RHEA-COMP:11604"/>
        <dbReference type="ChEBI" id="CHEBI:15378"/>
        <dbReference type="ChEBI" id="CHEBI:29999"/>
        <dbReference type="ChEBI" id="CHEBI:30616"/>
        <dbReference type="ChEBI" id="CHEBI:83421"/>
        <dbReference type="ChEBI" id="CHEBI:456216"/>
        <dbReference type="EC" id="2.7.11.1"/>
    </reaction>
</comment>